<keyword evidence="1" id="KW-0808">Transferase</keyword>
<name>F9U691_9GAMM</name>
<protein>
    <submittedName>
        <fullName evidence="1">Glycosyl transferase family protein</fullName>
    </submittedName>
</protein>
<organism evidence="1 2">
    <name type="scientific">Thiocapsa marina 5811</name>
    <dbReference type="NCBI Taxonomy" id="768671"/>
    <lineage>
        <taxon>Bacteria</taxon>
        <taxon>Pseudomonadati</taxon>
        <taxon>Pseudomonadota</taxon>
        <taxon>Gammaproteobacteria</taxon>
        <taxon>Chromatiales</taxon>
        <taxon>Chromatiaceae</taxon>
        <taxon>Thiocapsa</taxon>
    </lineage>
</organism>
<dbReference type="eggNOG" id="COG1216">
    <property type="taxonomic scope" value="Bacteria"/>
</dbReference>
<gene>
    <name evidence="1" type="ORF">ThimaDRAFT_0442</name>
</gene>
<dbReference type="STRING" id="768671.ThimaDRAFT_0442"/>
<dbReference type="RefSeq" id="WP_007191320.1">
    <property type="nucleotide sequence ID" value="NZ_AFWV01000001.1"/>
</dbReference>
<sequence length="72" mass="8186">MLRMLTRMSGRVVYLPEVLVRMRVGGVSNRSVGKILQKSREDYRALRSNRVGGLGALAWKNLSKLPQFVRRG</sequence>
<evidence type="ECO:0000313" key="2">
    <source>
        <dbReference type="Proteomes" id="UP000005459"/>
    </source>
</evidence>
<reference evidence="1 2" key="1">
    <citation type="submission" date="2011-06" db="EMBL/GenBank/DDBJ databases">
        <title>The draft genome of Thiocapsa marina 5811.</title>
        <authorList>
            <consortium name="US DOE Joint Genome Institute (JGI-PGF)"/>
            <person name="Lucas S."/>
            <person name="Han J."/>
            <person name="Cheng J.-F."/>
            <person name="Goodwin L."/>
            <person name="Pitluck S."/>
            <person name="Peters L."/>
            <person name="Land M.L."/>
            <person name="Hauser L."/>
            <person name="Vogl K."/>
            <person name="Liu Z."/>
            <person name="Imhoff J."/>
            <person name="Thiel V."/>
            <person name="Frigaard N.-U."/>
            <person name="Bryant D."/>
            <person name="Woyke T.J."/>
        </authorList>
    </citation>
    <scope>NUCLEOTIDE SEQUENCE [LARGE SCALE GENOMIC DNA]</scope>
    <source>
        <strain evidence="1 2">5811</strain>
    </source>
</reference>
<dbReference type="AlphaFoldDB" id="F9U691"/>
<dbReference type="GO" id="GO:0016740">
    <property type="term" value="F:transferase activity"/>
    <property type="evidence" value="ECO:0007669"/>
    <property type="project" value="UniProtKB-KW"/>
</dbReference>
<accession>F9U691</accession>
<keyword evidence="2" id="KW-1185">Reference proteome</keyword>
<proteinExistence type="predicted"/>
<evidence type="ECO:0000313" key="1">
    <source>
        <dbReference type="EMBL" id="EGV20664.1"/>
    </source>
</evidence>
<dbReference type="EMBL" id="AFWV01000001">
    <property type="protein sequence ID" value="EGV20664.1"/>
    <property type="molecule type" value="Genomic_DNA"/>
</dbReference>
<dbReference type="Proteomes" id="UP000005459">
    <property type="component" value="Unassembled WGS sequence"/>
</dbReference>